<proteinExistence type="predicted"/>
<feature type="non-terminal residue" evidence="1">
    <location>
        <position position="108"/>
    </location>
</feature>
<name>X0SBN1_9ZZZZ</name>
<sequence>MSWIRGVGRAFGWVVKAFLGKSVPRYVTVVADKHYFYPSQLIVESAIHELATLKIEAGFVYDNYRPESWDCDNAALFDYNALLNHILPDLCSHIPEAQKKGFACGMFE</sequence>
<evidence type="ECO:0000313" key="1">
    <source>
        <dbReference type="EMBL" id="GAF78443.1"/>
    </source>
</evidence>
<dbReference type="AlphaFoldDB" id="X0SBN1"/>
<protein>
    <submittedName>
        <fullName evidence="1">Uncharacterized protein</fullName>
    </submittedName>
</protein>
<gene>
    <name evidence="1" type="ORF">S01H1_18191</name>
</gene>
<dbReference type="EMBL" id="BARS01009706">
    <property type="protein sequence ID" value="GAF78443.1"/>
    <property type="molecule type" value="Genomic_DNA"/>
</dbReference>
<reference evidence="1" key="1">
    <citation type="journal article" date="2014" name="Front. Microbiol.">
        <title>High frequency of phylogenetically diverse reductive dehalogenase-homologous genes in deep subseafloor sedimentary metagenomes.</title>
        <authorList>
            <person name="Kawai M."/>
            <person name="Futagami T."/>
            <person name="Toyoda A."/>
            <person name="Takaki Y."/>
            <person name="Nishi S."/>
            <person name="Hori S."/>
            <person name="Arai W."/>
            <person name="Tsubouchi T."/>
            <person name="Morono Y."/>
            <person name="Uchiyama I."/>
            <person name="Ito T."/>
            <person name="Fujiyama A."/>
            <person name="Inagaki F."/>
            <person name="Takami H."/>
        </authorList>
    </citation>
    <scope>NUCLEOTIDE SEQUENCE</scope>
    <source>
        <strain evidence="1">Expedition CK06-06</strain>
    </source>
</reference>
<comment type="caution">
    <text evidence="1">The sequence shown here is derived from an EMBL/GenBank/DDBJ whole genome shotgun (WGS) entry which is preliminary data.</text>
</comment>
<accession>X0SBN1</accession>
<organism evidence="1">
    <name type="scientific">marine sediment metagenome</name>
    <dbReference type="NCBI Taxonomy" id="412755"/>
    <lineage>
        <taxon>unclassified sequences</taxon>
        <taxon>metagenomes</taxon>
        <taxon>ecological metagenomes</taxon>
    </lineage>
</organism>